<evidence type="ECO:0000256" key="1">
    <source>
        <dbReference type="SAM" id="Phobius"/>
    </source>
</evidence>
<name>A0A238LI44_9RHOB</name>
<protein>
    <submittedName>
        <fullName evidence="2">Uncharacterized protein</fullName>
    </submittedName>
</protein>
<reference evidence="2 3" key="1">
    <citation type="submission" date="2017-05" db="EMBL/GenBank/DDBJ databases">
        <authorList>
            <person name="Song R."/>
            <person name="Chenine A.L."/>
            <person name="Ruprecht R.M."/>
        </authorList>
    </citation>
    <scope>NUCLEOTIDE SEQUENCE [LARGE SCALE GENOMIC DNA]</scope>
    <source>
        <strain evidence="2 3">CECT 8899</strain>
    </source>
</reference>
<feature type="transmembrane region" description="Helical" evidence="1">
    <location>
        <begin position="34"/>
        <end position="56"/>
    </location>
</feature>
<dbReference type="Proteomes" id="UP000201613">
    <property type="component" value="Unassembled WGS sequence"/>
</dbReference>
<organism evidence="2 3">
    <name type="scientific">Flavimaricola marinus</name>
    <dbReference type="NCBI Taxonomy" id="1819565"/>
    <lineage>
        <taxon>Bacteria</taxon>
        <taxon>Pseudomonadati</taxon>
        <taxon>Pseudomonadota</taxon>
        <taxon>Alphaproteobacteria</taxon>
        <taxon>Rhodobacterales</taxon>
        <taxon>Paracoccaceae</taxon>
        <taxon>Flavimaricola</taxon>
    </lineage>
</organism>
<proteinExistence type="predicted"/>
<evidence type="ECO:0000313" key="2">
    <source>
        <dbReference type="EMBL" id="SMY09282.1"/>
    </source>
</evidence>
<sequence length="62" mass="7021">MLWTLFSVIYAAIATFSIFMTWREHIVKKRKSVLWTLLGTLTCLVWPIAVAAASAAQPARRI</sequence>
<keyword evidence="1" id="KW-1133">Transmembrane helix</keyword>
<dbReference type="EMBL" id="FXZK01000008">
    <property type="protein sequence ID" value="SMY09282.1"/>
    <property type="molecule type" value="Genomic_DNA"/>
</dbReference>
<dbReference type="AlphaFoldDB" id="A0A238LI44"/>
<dbReference type="RefSeq" id="WP_093993472.1">
    <property type="nucleotide sequence ID" value="NZ_FXZK01000008.1"/>
</dbReference>
<keyword evidence="1" id="KW-0472">Membrane</keyword>
<keyword evidence="1" id="KW-0812">Transmembrane</keyword>
<gene>
    <name evidence="2" type="ORF">LOM8899_03447</name>
</gene>
<accession>A0A238LI44</accession>
<keyword evidence="3" id="KW-1185">Reference proteome</keyword>
<feature type="transmembrane region" description="Helical" evidence="1">
    <location>
        <begin position="6"/>
        <end position="22"/>
    </location>
</feature>
<evidence type="ECO:0000313" key="3">
    <source>
        <dbReference type="Proteomes" id="UP000201613"/>
    </source>
</evidence>